<dbReference type="AlphaFoldDB" id="A0A6M4GZT1"/>
<evidence type="ECO:0000259" key="2">
    <source>
        <dbReference type="PROSITE" id="PS51387"/>
    </source>
</evidence>
<dbReference type="KEGG" id="uru:DSM104443_03464"/>
<dbReference type="SUPFAM" id="SSF56176">
    <property type="entry name" value="FAD-binding/transporter-associated domain-like"/>
    <property type="match status" value="1"/>
</dbReference>
<dbReference type="InterPro" id="IPR016169">
    <property type="entry name" value="FAD-bd_PCMH_sub2"/>
</dbReference>
<dbReference type="PANTHER" id="PTHR43762">
    <property type="entry name" value="L-GULONOLACTONE OXIDASE"/>
    <property type="match status" value="1"/>
</dbReference>
<dbReference type="PANTHER" id="PTHR43762:SF1">
    <property type="entry name" value="D-ARABINONO-1,4-LACTONE OXIDASE"/>
    <property type="match status" value="1"/>
</dbReference>
<keyword evidence="4" id="KW-1185">Reference proteome</keyword>
<evidence type="ECO:0000313" key="3">
    <source>
        <dbReference type="EMBL" id="QJR12378.1"/>
    </source>
</evidence>
<dbReference type="InterPro" id="IPR036318">
    <property type="entry name" value="FAD-bd_PCMH-like_sf"/>
</dbReference>
<dbReference type="EMBL" id="CP053069">
    <property type="protein sequence ID" value="QJR12378.1"/>
    <property type="molecule type" value="Genomic_DNA"/>
</dbReference>
<accession>A0A6M4GZT1</accession>
<dbReference type="Proteomes" id="UP000501534">
    <property type="component" value="Chromosome"/>
</dbReference>
<dbReference type="Gene3D" id="3.30.465.10">
    <property type="match status" value="1"/>
</dbReference>
<reference evidence="3 4" key="1">
    <citation type="submission" date="2020-04" db="EMBL/GenBank/DDBJ databases">
        <title>Usitatibacter rugosus gen. nov., sp. nov. and Usitatibacter palustris sp. nov., novel members of Usitatibacteraceae fam. nov. within the order Nitrosomonadales isolated from soil.</title>
        <authorList>
            <person name="Huber K.J."/>
            <person name="Neumann-Schaal M."/>
            <person name="Geppert A."/>
            <person name="Luckner M."/>
            <person name="Wanner G."/>
            <person name="Overmann J."/>
        </authorList>
    </citation>
    <scope>NUCLEOTIDE SEQUENCE [LARGE SCALE GENOMIC DNA]</scope>
    <source>
        <strain evidence="3 4">0125_3</strain>
    </source>
</reference>
<dbReference type="GO" id="GO:0071949">
    <property type="term" value="F:FAD binding"/>
    <property type="evidence" value="ECO:0007669"/>
    <property type="project" value="InterPro"/>
</dbReference>
<keyword evidence="3" id="KW-0560">Oxidoreductase</keyword>
<keyword evidence="1" id="KW-0285">Flavoprotein</keyword>
<dbReference type="GO" id="GO:0003885">
    <property type="term" value="F:D-arabinono-1,4-lactone oxidase activity"/>
    <property type="evidence" value="ECO:0007669"/>
    <property type="project" value="TreeGrafter"/>
</dbReference>
<dbReference type="Pfam" id="PF01565">
    <property type="entry name" value="FAD_binding_4"/>
    <property type="match status" value="1"/>
</dbReference>
<name>A0A6M4GZT1_9PROT</name>
<sequence>MSVRSWGNYPKVEHAAVIPLAWRHEALPKVGGTMLPSGLARSYGDSCLNEGGTLLATRGLDRLIAFDRTTGVLRCEAGMTLGQILALAAPVGWFLPVVPGTSYVTVGGAIANDVHGKNHHLEGTFGAHVRRFELARSDGTRIECAPPTEPALFRATIAGLGLTGLVTWAELRLKRIDSAMFDVETTRMDDLGHFFALTEASAGYEYNVAWVDALAKGKDLGRGLFIRARHSSVAIHPMPEAGARLAMPFDLPAATLNRHSVSLFNALYRARGSRGWQHTHEPYSKYLFPLDGIAHWNRMYGKPGFVQHQSVVPRTDAPLRVRAILEAVAEAGDASFLTVLKVFGDREGAGLLSFPRPGVTLALDLPMRGAATLELLERLDAIVRDAGGAIYPAKDARMSPETFRASFPRWEELERHRDPAFSSSFWRRVTR</sequence>
<evidence type="ECO:0000313" key="4">
    <source>
        <dbReference type="Proteomes" id="UP000501534"/>
    </source>
</evidence>
<proteinExistence type="predicted"/>
<organism evidence="3 4">
    <name type="scientific">Usitatibacter rugosus</name>
    <dbReference type="NCBI Taxonomy" id="2732067"/>
    <lineage>
        <taxon>Bacteria</taxon>
        <taxon>Pseudomonadati</taxon>
        <taxon>Pseudomonadota</taxon>
        <taxon>Betaproteobacteria</taxon>
        <taxon>Nitrosomonadales</taxon>
        <taxon>Usitatibacteraceae</taxon>
        <taxon>Usitatibacter</taxon>
    </lineage>
</organism>
<dbReference type="InterPro" id="IPR006094">
    <property type="entry name" value="Oxid_FAD_bind_N"/>
</dbReference>
<protein>
    <submittedName>
        <fullName evidence="3">Decaprenylphosphoryl-beta-D-ribose oxidase</fullName>
        <ecNumber evidence="3">1.1.98.3</ecNumber>
    </submittedName>
</protein>
<keyword evidence="1" id="KW-0274">FAD</keyword>
<dbReference type="EC" id="1.1.98.3" evidence="3"/>
<feature type="domain" description="FAD-binding PCMH-type" evidence="2">
    <location>
        <begin position="1"/>
        <end position="176"/>
    </location>
</feature>
<dbReference type="RefSeq" id="WP_212756768.1">
    <property type="nucleotide sequence ID" value="NZ_CP053069.1"/>
</dbReference>
<evidence type="ECO:0000256" key="1">
    <source>
        <dbReference type="ARBA" id="ARBA00022827"/>
    </source>
</evidence>
<gene>
    <name evidence="3" type="primary">dprE1</name>
    <name evidence="3" type="ORF">DSM104443_03464</name>
</gene>
<dbReference type="InterPro" id="IPR010031">
    <property type="entry name" value="FAD_lactone_oxidase-like"/>
</dbReference>
<dbReference type="InterPro" id="IPR016166">
    <property type="entry name" value="FAD-bd_PCMH"/>
</dbReference>
<dbReference type="PROSITE" id="PS51387">
    <property type="entry name" value="FAD_PCMH"/>
    <property type="match status" value="1"/>
</dbReference>